<feature type="signal peptide" evidence="2">
    <location>
        <begin position="1"/>
        <end position="29"/>
    </location>
</feature>
<keyword evidence="1" id="KW-0472">Membrane</keyword>
<gene>
    <name evidence="3" type="ORF">AFUS01_LOCUS5159</name>
</gene>
<keyword evidence="4" id="KW-1185">Reference proteome</keyword>
<feature type="transmembrane region" description="Helical" evidence="1">
    <location>
        <begin position="611"/>
        <end position="631"/>
    </location>
</feature>
<feature type="chain" id="PRO_5035282734" evidence="2">
    <location>
        <begin position="30"/>
        <end position="681"/>
    </location>
</feature>
<comment type="caution">
    <text evidence="3">The sequence shown here is derived from an EMBL/GenBank/DDBJ whole genome shotgun (WGS) entry which is preliminary data.</text>
</comment>
<evidence type="ECO:0000313" key="4">
    <source>
        <dbReference type="Proteomes" id="UP000708208"/>
    </source>
</evidence>
<sequence length="681" mass="78658">MNESIRNVYVKFWFTLLIVLGSSFLETSGNSMEAKSLEQNLRRVLQQWKTCGFTILIPQELSWFANEFVSPIIDQLFKLPVSVQVRQQNLLNGTMRRILSKEHCFVFLSTAGNSNDSNLNIVTPFFEVLQRTREANYVNDKFMLFVKSPFAKYNYDCNDYALIPYNYLVIKINGGKQFGWTMLTGKHRDSRTMQNVELRYEDLQRFSEILRSHREQMNGEKVSVEIFFAVTNEKLDNWALRKMTPSFVRQSGRKRFIKLKFLSILSNKHNFTIVETRRNNRTKGSGKPCLSSFGLVGAIMGSKFRHEDLVFRFFLSYKIIYHTDVIKSDPIADLVRPFYFHTWVFLIGSSSLISLLATYSWKNWSFSEAVHRMLTLLFLQVSSTKIPGKIKYSAWMLCTFFISSIYVAKLKSSIVKPLILQESKSLENLLGGDFKIYCLVWKFLSFNITHHALRNNPLGNSQILQEQEQLLNSLRLVNGTEEVRAIISSTSHALVRESSSISYFAKLLSREFQQNYYSTSTSFFNSASCWHIKFPNNDIIARNMKILYSAGIQQFWENIAITMSSDLAMKYIPEFRKKIPSRFKGNRSPPASDDLTSILLQSSPLSLNDSIIQGLLLVFMILIGLSGLTFAGENYYFDLLALAKVGISKVFKIWSFYIGVWSIHWHSKFKRGHSKINSTKT</sequence>
<accession>A0A8J2NK00</accession>
<organism evidence="3 4">
    <name type="scientific">Allacma fusca</name>
    <dbReference type="NCBI Taxonomy" id="39272"/>
    <lineage>
        <taxon>Eukaryota</taxon>
        <taxon>Metazoa</taxon>
        <taxon>Ecdysozoa</taxon>
        <taxon>Arthropoda</taxon>
        <taxon>Hexapoda</taxon>
        <taxon>Collembola</taxon>
        <taxon>Symphypleona</taxon>
        <taxon>Sminthuridae</taxon>
        <taxon>Allacma</taxon>
    </lineage>
</organism>
<keyword evidence="1" id="KW-1133">Transmembrane helix</keyword>
<dbReference type="AlphaFoldDB" id="A0A8J2NK00"/>
<dbReference type="EMBL" id="CAJVCH010032699">
    <property type="protein sequence ID" value="CAG7712473.1"/>
    <property type="molecule type" value="Genomic_DNA"/>
</dbReference>
<dbReference type="Proteomes" id="UP000708208">
    <property type="component" value="Unassembled WGS sequence"/>
</dbReference>
<name>A0A8J2NK00_9HEXA</name>
<reference evidence="3" key="1">
    <citation type="submission" date="2021-06" db="EMBL/GenBank/DDBJ databases">
        <authorList>
            <person name="Hodson N. C."/>
            <person name="Mongue J. A."/>
            <person name="Jaron S. K."/>
        </authorList>
    </citation>
    <scope>NUCLEOTIDE SEQUENCE</scope>
</reference>
<evidence type="ECO:0000256" key="1">
    <source>
        <dbReference type="SAM" id="Phobius"/>
    </source>
</evidence>
<proteinExistence type="predicted"/>
<evidence type="ECO:0000256" key="2">
    <source>
        <dbReference type="SAM" id="SignalP"/>
    </source>
</evidence>
<keyword evidence="1" id="KW-0812">Transmembrane</keyword>
<protein>
    <submittedName>
        <fullName evidence="3">Uncharacterized protein</fullName>
    </submittedName>
</protein>
<evidence type="ECO:0000313" key="3">
    <source>
        <dbReference type="EMBL" id="CAG7712473.1"/>
    </source>
</evidence>
<keyword evidence="2" id="KW-0732">Signal</keyword>